<comment type="caution">
    <text evidence="8">The sequence shown here is derived from an EMBL/GenBank/DDBJ whole genome shotgun (WGS) entry which is preliminary data.</text>
</comment>
<accession>A0ABU0FGU8</accession>
<keyword evidence="2" id="KW-1003">Cell membrane</keyword>
<organism evidence="8 9">
    <name type="scientific">Labrys monachus</name>
    <dbReference type="NCBI Taxonomy" id="217067"/>
    <lineage>
        <taxon>Bacteria</taxon>
        <taxon>Pseudomonadati</taxon>
        <taxon>Pseudomonadota</taxon>
        <taxon>Alphaproteobacteria</taxon>
        <taxon>Hyphomicrobiales</taxon>
        <taxon>Xanthobacteraceae</taxon>
        <taxon>Labrys</taxon>
    </lineage>
</organism>
<dbReference type="EMBL" id="JAUSVK010000001">
    <property type="protein sequence ID" value="MDQ0393836.1"/>
    <property type="molecule type" value="Genomic_DNA"/>
</dbReference>
<evidence type="ECO:0000256" key="2">
    <source>
        <dbReference type="ARBA" id="ARBA00022475"/>
    </source>
</evidence>
<feature type="region of interest" description="Disordered" evidence="6">
    <location>
        <begin position="50"/>
        <end position="73"/>
    </location>
</feature>
<evidence type="ECO:0000256" key="7">
    <source>
        <dbReference type="SAM" id="Phobius"/>
    </source>
</evidence>
<keyword evidence="4 7" id="KW-1133">Transmembrane helix</keyword>
<evidence type="ECO:0000256" key="5">
    <source>
        <dbReference type="ARBA" id="ARBA00023136"/>
    </source>
</evidence>
<feature type="transmembrane region" description="Helical" evidence="7">
    <location>
        <begin position="170"/>
        <end position="193"/>
    </location>
</feature>
<feature type="transmembrane region" description="Helical" evidence="7">
    <location>
        <begin position="322"/>
        <end position="343"/>
    </location>
</feature>
<keyword evidence="9" id="KW-1185">Reference proteome</keyword>
<evidence type="ECO:0000256" key="4">
    <source>
        <dbReference type="ARBA" id="ARBA00022989"/>
    </source>
</evidence>
<comment type="subcellular location">
    <subcellularLocation>
        <location evidence="1">Cell membrane</location>
        <topology evidence="1">Multi-pass membrane protein</topology>
    </subcellularLocation>
</comment>
<feature type="region of interest" description="Disordered" evidence="6">
    <location>
        <begin position="351"/>
        <end position="389"/>
    </location>
</feature>
<evidence type="ECO:0000256" key="6">
    <source>
        <dbReference type="SAM" id="MobiDB-lite"/>
    </source>
</evidence>
<feature type="transmembrane region" description="Helical" evidence="7">
    <location>
        <begin position="22"/>
        <end position="39"/>
    </location>
</feature>
<feature type="transmembrane region" description="Helical" evidence="7">
    <location>
        <begin position="287"/>
        <end position="310"/>
    </location>
</feature>
<evidence type="ECO:0000256" key="3">
    <source>
        <dbReference type="ARBA" id="ARBA00022692"/>
    </source>
</evidence>
<evidence type="ECO:0000313" key="9">
    <source>
        <dbReference type="Proteomes" id="UP001237448"/>
    </source>
</evidence>
<feature type="transmembrane region" description="Helical" evidence="7">
    <location>
        <begin position="214"/>
        <end position="243"/>
    </location>
</feature>
<protein>
    <submittedName>
        <fullName evidence="8">Membrane protein</fullName>
    </submittedName>
</protein>
<dbReference type="Proteomes" id="UP001237448">
    <property type="component" value="Unassembled WGS sequence"/>
</dbReference>
<evidence type="ECO:0000256" key="1">
    <source>
        <dbReference type="ARBA" id="ARBA00004651"/>
    </source>
</evidence>
<dbReference type="NCBIfam" id="TIGR00765">
    <property type="entry name" value="yihY_not_rbn"/>
    <property type="match status" value="1"/>
</dbReference>
<sequence length="389" mass="41407">MQTTLSSADAGQRPASRREDVSPSWIAGAMIVLAAWWLLRSPHAAARSAASAGPGQFPDLPADPLRDEGRGRLAASPSEIPVRGWKDIVLRAYGNIAAHRIPAIAAGVTFYAILAIFPAIAALVSVYGLFTDPGTIAVQTDQLSGLLPGGAIEVMRDQMTRVSSHGGGTLGLTFAIGLVTALWSANAGMKALFDALNVVYDEEEKRGFAKLNAISLAFTVAAILFVLAAIGALVLLPVALTFIGLHAVTEMLLRVGRWPALFLVVATAIAVLYRYGPSRDEPRWRWITWGSAFATFGWLAASMLFSWYAANFGSYDQTYGSLGSIIGFMIWIWLSAIVILIGAELNAETEHQTARDTTVGRPEPMGTRGAAMADTVGSPQGSWSVSQKS</sequence>
<keyword evidence="5 7" id="KW-0472">Membrane</keyword>
<evidence type="ECO:0000313" key="8">
    <source>
        <dbReference type="EMBL" id="MDQ0393836.1"/>
    </source>
</evidence>
<feature type="transmembrane region" description="Helical" evidence="7">
    <location>
        <begin position="255"/>
        <end position="275"/>
    </location>
</feature>
<dbReference type="InterPro" id="IPR017039">
    <property type="entry name" value="Virul_fac_BrkB"/>
</dbReference>
<gene>
    <name evidence="8" type="ORF">J3R73_003628</name>
</gene>
<name>A0ABU0FGU8_9HYPH</name>
<dbReference type="PANTHER" id="PTHR30213">
    <property type="entry name" value="INNER MEMBRANE PROTEIN YHJD"/>
    <property type="match status" value="1"/>
</dbReference>
<reference evidence="8 9" key="1">
    <citation type="submission" date="2023-07" db="EMBL/GenBank/DDBJ databases">
        <title>Genomic Encyclopedia of Type Strains, Phase IV (KMG-IV): sequencing the most valuable type-strain genomes for metagenomic binning, comparative biology and taxonomic classification.</title>
        <authorList>
            <person name="Goeker M."/>
        </authorList>
    </citation>
    <scope>NUCLEOTIDE SEQUENCE [LARGE SCALE GENOMIC DNA]</scope>
    <source>
        <strain evidence="8 9">DSM 5896</strain>
    </source>
</reference>
<dbReference type="Pfam" id="PF03631">
    <property type="entry name" value="Virul_fac_BrkB"/>
    <property type="match status" value="1"/>
</dbReference>
<proteinExistence type="predicted"/>
<feature type="compositionally biased region" description="Polar residues" evidence="6">
    <location>
        <begin position="377"/>
        <end position="389"/>
    </location>
</feature>
<dbReference type="RefSeq" id="WP_307429787.1">
    <property type="nucleotide sequence ID" value="NZ_JAUSVK010000001.1"/>
</dbReference>
<dbReference type="PANTHER" id="PTHR30213:SF0">
    <property type="entry name" value="UPF0761 MEMBRANE PROTEIN YIHY"/>
    <property type="match status" value="1"/>
</dbReference>
<feature type="transmembrane region" description="Helical" evidence="7">
    <location>
        <begin position="108"/>
        <end position="130"/>
    </location>
</feature>
<keyword evidence="3 7" id="KW-0812">Transmembrane</keyword>